<dbReference type="Proteomes" id="UP000187266">
    <property type="component" value="Chromosome"/>
</dbReference>
<reference evidence="1 2" key="1">
    <citation type="submission" date="2017-01" db="EMBL/GenBank/DDBJ databases">
        <title>Genomic analysis of Xuhuaishuia manganoxidans DY6-4.</title>
        <authorList>
            <person name="Wang X."/>
        </authorList>
    </citation>
    <scope>NUCLEOTIDE SEQUENCE [LARGE SCALE GENOMIC DNA]</scope>
    <source>
        <strain evidence="1 2">DY6-4</strain>
    </source>
</reference>
<name>A0A1U7DF92_9RHOB</name>
<evidence type="ECO:0000313" key="2">
    <source>
        <dbReference type="Proteomes" id="UP000187266"/>
    </source>
</evidence>
<organism evidence="1 2">
    <name type="scientific">Brevirhabdus pacifica</name>
    <dbReference type="NCBI Taxonomy" id="1267768"/>
    <lineage>
        <taxon>Bacteria</taxon>
        <taxon>Pseudomonadati</taxon>
        <taxon>Pseudomonadota</taxon>
        <taxon>Alphaproteobacteria</taxon>
        <taxon>Rhodobacterales</taxon>
        <taxon>Paracoccaceae</taxon>
        <taxon>Brevirhabdus</taxon>
    </lineage>
</organism>
<dbReference type="EMBL" id="CP019124">
    <property type="protein sequence ID" value="APX88642.1"/>
    <property type="molecule type" value="Genomic_DNA"/>
</dbReference>
<evidence type="ECO:0000313" key="1">
    <source>
        <dbReference type="EMBL" id="APX88642.1"/>
    </source>
</evidence>
<sequence length="231" mass="24643">MSYSPVIYDWRSDCVPLSQVFRAGGRANEGGMTLGGINVVSPAPGGRGELHLEFGPFATTAANKAASWTISRMMNGAIMRIGLWNSVQLVPNSALGISNGLTWSNGQTWSSGAFWRSRPSAAITAAAGRGTTTLTADLGTYGEIVEIGHVVGVKAGGFEFAHMVEEISYDASDVATMTVSPPLRRAVTTSDTLQFRPSMLVQCMNAREVMNNFQSGRHMAFSKAEFVEALV</sequence>
<dbReference type="STRING" id="1267768.BV394_01940"/>
<proteinExistence type="predicted"/>
<dbReference type="RefSeq" id="WP_076978666.1">
    <property type="nucleotide sequence ID" value="NZ_CP019124.1"/>
</dbReference>
<gene>
    <name evidence="1" type="ORF">BV394_01940</name>
</gene>
<protein>
    <submittedName>
        <fullName evidence="1">Uncharacterized protein</fullName>
    </submittedName>
</protein>
<accession>A0A2M9DGJ9</accession>
<accession>A0A1U7DF92</accession>
<dbReference type="AlphaFoldDB" id="A0A1U7DF92"/>
<dbReference type="OrthoDB" id="7858556at2"/>
<keyword evidence="2" id="KW-1185">Reference proteome</keyword>